<organism evidence="2 3">
    <name type="scientific">Rhabdobacter roseus</name>
    <dbReference type="NCBI Taxonomy" id="1655419"/>
    <lineage>
        <taxon>Bacteria</taxon>
        <taxon>Pseudomonadati</taxon>
        <taxon>Bacteroidota</taxon>
        <taxon>Cytophagia</taxon>
        <taxon>Cytophagales</taxon>
        <taxon>Cytophagaceae</taxon>
        <taxon>Rhabdobacter</taxon>
    </lineage>
</organism>
<dbReference type="Proteomes" id="UP000557307">
    <property type="component" value="Unassembled WGS sequence"/>
</dbReference>
<evidence type="ECO:0000256" key="1">
    <source>
        <dbReference type="SAM" id="SignalP"/>
    </source>
</evidence>
<sequence>MKTLKVLILMLLVSLQVNATGYSHNMVAAQKMLKTKKAVSAKSLKASPVVVQPRTVVLKAKAVSADSSHEETLVKPEVKAVSFTQHLAGWIVRVVCLEGTVLQEKWVSLFSSESKLKENLPADATFLSLVGNTISYLVTAAVALW</sequence>
<proteinExistence type="predicted"/>
<accession>A0A840TSN5</accession>
<comment type="caution">
    <text evidence="2">The sequence shown here is derived from an EMBL/GenBank/DDBJ whole genome shotgun (WGS) entry which is preliminary data.</text>
</comment>
<gene>
    <name evidence="2" type="ORF">HNQ92_002855</name>
</gene>
<dbReference type="RefSeq" id="WP_184174670.1">
    <property type="nucleotide sequence ID" value="NZ_JACHGF010000004.1"/>
</dbReference>
<keyword evidence="1" id="KW-0732">Signal</keyword>
<keyword evidence="3" id="KW-1185">Reference proteome</keyword>
<feature type="signal peptide" evidence="1">
    <location>
        <begin position="1"/>
        <end position="19"/>
    </location>
</feature>
<protein>
    <submittedName>
        <fullName evidence="2">Uncharacterized protein</fullName>
    </submittedName>
</protein>
<dbReference type="AlphaFoldDB" id="A0A840TSN5"/>
<reference evidence="2 3" key="1">
    <citation type="submission" date="2020-08" db="EMBL/GenBank/DDBJ databases">
        <title>Genomic Encyclopedia of Type Strains, Phase IV (KMG-IV): sequencing the most valuable type-strain genomes for metagenomic binning, comparative biology and taxonomic classification.</title>
        <authorList>
            <person name="Goeker M."/>
        </authorList>
    </citation>
    <scope>NUCLEOTIDE SEQUENCE [LARGE SCALE GENOMIC DNA]</scope>
    <source>
        <strain evidence="2 3">DSM 105074</strain>
    </source>
</reference>
<dbReference type="EMBL" id="JACHGF010000004">
    <property type="protein sequence ID" value="MBB5284707.1"/>
    <property type="molecule type" value="Genomic_DNA"/>
</dbReference>
<feature type="chain" id="PRO_5032334443" evidence="1">
    <location>
        <begin position="20"/>
        <end position="145"/>
    </location>
</feature>
<evidence type="ECO:0000313" key="3">
    <source>
        <dbReference type="Proteomes" id="UP000557307"/>
    </source>
</evidence>
<evidence type="ECO:0000313" key="2">
    <source>
        <dbReference type="EMBL" id="MBB5284707.1"/>
    </source>
</evidence>
<name>A0A840TSN5_9BACT</name>